<dbReference type="PROSITE" id="PS51674">
    <property type="entry name" value="4FE4S_WBL"/>
    <property type="match status" value="1"/>
</dbReference>
<evidence type="ECO:0000256" key="10">
    <source>
        <dbReference type="ARBA" id="ARBA00023157"/>
    </source>
</evidence>
<proteinExistence type="inferred from homology"/>
<reference evidence="15 16" key="1">
    <citation type="submission" date="2019-10" db="EMBL/GenBank/DDBJ databases">
        <title>Corynebacterium sp novel species isolated from the respiratory tract of Marmot.</title>
        <authorList>
            <person name="Zhang G."/>
        </authorList>
    </citation>
    <scope>NUCLEOTIDE SEQUENCE [LARGE SCALE GENOMIC DNA]</scope>
    <source>
        <strain evidence="15 16">336</strain>
    </source>
</reference>
<evidence type="ECO:0000256" key="13">
    <source>
        <dbReference type="SAM" id="MobiDB-lite"/>
    </source>
</evidence>
<feature type="binding site" evidence="12">
    <location>
        <position position="79"/>
    </location>
    <ligand>
        <name>[4Fe-4S] cluster</name>
        <dbReference type="ChEBI" id="CHEBI:49883"/>
    </ligand>
</feature>
<dbReference type="PANTHER" id="PTHR38839:SF5">
    <property type="entry name" value="TRANSCRIPTIONAL REGULATOR WHID"/>
    <property type="match status" value="1"/>
</dbReference>
<evidence type="ECO:0000256" key="8">
    <source>
        <dbReference type="ARBA" id="ARBA00023015"/>
    </source>
</evidence>
<name>A0ABQ6VGI9_9CORY</name>
<feature type="binding site" evidence="12">
    <location>
        <position position="46"/>
    </location>
    <ligand>
        <name>[4Fe-4S] cluster</name>
        <dbReference type="ChEBI" id="CHEBI:49883"/>
    </ligand>
</feature>
<dbReference type="EMBL" id="WBZJ01000001">
    <property type="protein sequence ID" value="KAB3522903.1"/>
    <property type="molecule type" value="Genomic_DNA"/>
</dbReference>
<keyword evidence="8 12" id="KW-0805">Transcription regulation</keyword>
<evidence type="ECO:0000256" key="11">
    <source>
        <dbReference type="ARBA" id="ARBA00023163"/>
    </source>
</evidence>
<keyword evidence="5 12" id="KW-0479">Metal-binding</keyword>
<comment type="cofactor">
    <cofactor evidence="12">
        <name>[4Fe-4S] cluster</name>
        <dbReference type="ChEBI" id="CHEBI:49883"/>
    </cofactor>
    <text evidence="12">Binds 1 [4Fe-4S] cluster per subunit. Following nitrosylation of the [4Fe-4S] cluster binds 1 [4Fe-8(NO)] cluster per subunit.</text>
</comment>
<keyword evidence="11 12" id="KW-0804">Transcription</keyword>
<dbReference type="RefSeq" id="WP_151842110.1">
    <property type="nucleotide sequence ID" value="NZ_CP061033.1"/>
</dbReference>
<keyword evidence="16" id="KW-1185">Reference proteome</keyword>
<evidence type="ECO:0000313" key="15">
    <source>
        <dbReference type="EMBL" id="KAB3522903.1"/>
    </source>
</evidence>
<comment type="subcellular location">
    <subcellularLocation>
        <location evidence="1 12">Cytoplasm</location>
    </subcellularLocation>
</comment>
<dbReference type="InterPro" id="IPR034768">
    <property type="entry name" value="4FE4S_WBL"/>
</dbReference>
<keyword evidence="6 12" id="KW-0408">Iron</keyword>
<evidence type="ECO:0000256" key="5">
    <source>
        <dbReference type="ARBA" id="ARBA00022723"/>
    </source>
</evidence>
<dbReference type="Pfam" id="PF02467">
    <property type="entry name" value="Whib"/>
    <property type="match status" value="1"/>
</dbReference>
<keyword evidence="9 12" id="KW-0238">DNA-binding</keyword>
<evidence type="ECO:0000256" key="2">
    <source>
        <dbReference type="ARBA" id="ARBA00006597"/>
    </source>
</evidence>
<evidence type="ECO:0000256" key="6">
    <source>
        <dbReference type="ARBA" id="ARBA00023004"/>
    </source>
</evidence>
<feature type="region of interest" description="Disordered" evidence="13">
    <location>
        <begin position="1"/>
        <end position="28"/>
    </location>
</feature>
<comment type="caution">
    <text evidence="15">The sequence shown here is derived from an EMBL/GenBank/DDBJ whole genome shotgun (WGS) entry which is preliminary data.</text>
</comment>
<comment type="PTM">
    <text evidence="12">Upon Fe-S cluster removal intramolecular disulfide bonds are formed.</text>
</comment>
<dbReference type="InterPro" id="IPR003482">
    <property type="entry name" value="Whib"/>
</dbReference>
<comment type="similarity">
    <text evidence="2 12">Belongs to the WhiB family.</text>
</comment>
<evidence type="ECO:0000256" key="1">
    <source>
        <dbReference type="ARBA" id="ARBA00004496"/>
    </source>
</evidence>
<dbReference type="Proteomes" id="UP000436181">
    <property type="component" value="Unassembled WGS sequence"/>
</dbReference>
<sequence>MTLTTDVSQRTSRTTRTRRSTPILRTYGSLPGSATHHWDWQMQGSCRGADSTEFFHPDGERGQARARREARAKAICAQCPVMQECRDHALRVGEPYGIWGGLSESEREEILSVRAEAS</sequence>
<evidence type="ECO:0000313" key="16">
    <source>
        <dbReference type="Proteomes" id="UP000436181"/>
    </source>
</evidence>
<keyword evidence="10 12" id="KW-1015">Disulfide bond</keyword>
<evidence type="ECO:0000256" key="7">
    <source>
        <dbReference type="ARBA" id="ARBA00023014"/>
    </source>
</evidence>
<organism evidence="15 16">
    <name type="scientific">Corynebacterium zhongnanshanii</name>
    <dbReference type="NCBI Taxonomy" id="2768834"/>
    <lineage>
        <taxon>Bacteria</taxon>
        <taxon>Bacillati</taxon>
        <taxon>Actinomycetota</taxon>
        <taxon>Actinomycetes</taxon>
        <taxon>Mycobacteriales</taxon>
        <taxon>Corynebacteriaceae</taxon>
        <taxon>Corynebacterium</taxon>
    </lineage>
</organism>
<protein>
    <recommendedName>
        <fullName evidence="12">Transcriptional regulator WhiB</fullName>
    </recommendedName>
</protein>
<keyword evidence="4 12" id="KW-0963">Cytoplasm</keyword>
<evidence type="ECO:0000256" key="4">
    <source>
        <dbReference type="ARBA" id="ARBA00022490"/>
    </source>
</evidence>
<keyword evidence="3 12" id="KW-0004">4Fe-4S</keyword>
<dbReference type="HAMAP" id="MF_01479">
    <property type="entry name" value="WhiB"/>
    <property type="match status" value="1"/>
</dbReference>
<gene>
    <name evidence="12" type="primary">whiB</name>
    <name evidence="15" type="ORF">F8377_01675</name>
</gene>
<feature type="domain" description="4Fe-4S Wbl-type" evidence="14">
    <location>
        <begin position="45"/>
        <end position="109"/>
    </location>
</feature>
<evidence type="ECO:0000256" key="12">
    <source>
        <dbReference type="HAMAP-Rule" id="MF_01479"/>
    </source>
</evidence>
<evidence type="ECO:0000256" key="9">
    <source>
        <dbReference type="ARBA" id="ARBA00023125"/>
    </source>
</evidence>
<evidence type="ECO:0000259" key="14">
    <source>
        <dbReference type="PROSITE" id="PS51674"/>
    </source>
</evidence>
<dbReference type="PANTHER" id="PTHR38839">
    <property type="entry name" value="TRANSCRIPTIONAL REGULATOR WHID-RELATED"/>
    <property type="match status" value="1"/>
</dbReference>
<feature type="binding site" evidence="12">
    <location>
        <position position="76"/>
    </location>
    <ligand>
        <name>[4Fe-4S] cluster</name>
        <dbReference type="ChEBI" id="CHEBI:49883"/>
    </ligand>
</feature>
<comment type="function">
    <text evidence="12">Acts as a transcriptional regulator. Probably redox-responsive. The apo- but not holo-form probably binds DNA.</text>
</comment>
<evidence type="ECO:0000256" key="3">
    <source>
        <dbReference type="ARBA" id="ARBA00022485"/>
    </source>
</evidence>
<accession>A0ABQ6VGI9</accession>
<feature type="binding site" evidence="12">
    <location>
        <position position="85"/>
    </location>
    <ligand>
        <name>[4Fe-4S] cluster</name>
        <dbReference type="ChEBI" id="CHEBI:49883"/>
    </ligand>
</feature>
<keyword evidence="7 12" id="KW-0411">Iron-sulfur</keyword>
<comment type="PTM">
    <text evidence="12">The Fe-S cluster can be nitrosylated by nitric oxide (NO).</text>
</comment>